<reference evidence="3 4" key="1">
    <citation type="submission" date="2018-01" db="EMBL/GenBank/DDBJ databases">
        <title>Complete genome sequence of G25-42.</title>
        <authorList>
            <person name="Zheng Z."/>
            <person name="Sun M."/>
        </authorList>
    </citation>
    <scope>NUCLEOTIDE SEQUENCE [LARGE SCALE GENOMIC DNA]</scope>
    <source>
        <strain evidence="3 4">G25-42</strain>
    </source>
</reference>
<feature type="domain" description="MobA/VirD2-like nuclease" evidence="2">
    <location>
        <begin position="23"/>
        <end position="141"/>
    </location>
</feature>
<gene>
    <name evidence="3" type="ORF">BM74_16830</name>
</gene>
<comment type="caution">
    <text evidence="3">The sequence shown here is derived from an EMBL/GenBank/DDBJ whole genome shotgun (WGS) entry which is preliminary data.</text>
</comment>
<evidence type="ECO:0000313" key="4">
    <source>
        <dbReference type="Proteomes" id="UP000286687"/>
    </source>
</evidence>
<protein>
    <recommendedName>
        <fullName evidence="2">MobA/VirD2-like nuclease domain-containing protein</fullName>
    </recommendedName>
</protein>
<sequence>MATIKLGKASQSAVGTLKYCEQKAVVKSGKDCDVEFAQRQFKTTRDLFGQDKGRQAYMVIQSFKPGEITAESANEIGLEFAEKCFKGYEVAVYTHTDKEHIHNHLVVNSVHFETGRKLQINKKDIYELQAYNDQIARNRGLSVLDNKEKAREQYVRTDYELHNIGKMSYREEIKNKVLDELPKAMDINEFIRLLAQRNIEIYEFGKKEKKIGYKLMDKEGNLLLKISGKKLGQDYERGTIIHAIEQNRERERSTERTFDWGSIAAEFENKGTRISECTFDAIPTEIQERIRETKQRVEGRSHETNRIDKQNENRHDQVIQRNEQGQQRNHERSAESTRTNCKPERGFER</sequence>
<feature type="compositionally biased region" description="Basic and acidic residues" evidence="1">
    <location>
        <begin position="328"/>
        <end position="349"/>
    </location>
</feature>
<evidence type="ECO:0000259" key="2">
    <source>
        <dbReference type="Pfam" id="PF03432"/>
    </source>
</evidence>
<accession>A0A437SH63</accession>
<dbReference type="Proteomes" id="UP000286687">
    <property type="component" value="Unassembled WGS sequence"/>
</dbReference>
<dbReference type="EMBL" id="LDER01000226">
    <property type="protein sequence ID" value="RVU63123.1"/>
    <property type="molecule type" value="Genomic_DNA"/>
</dbReference>
<dbReference type="AlphaFoldDB" id="A0A437SH63"/>
<dbReference type="RefSeq" id="WP_127813798.1">
    <property type="nucleotide sequence ID" value="NZ_LDER01000226.1"/>
</dbReference>
<organism evidence="3 4">
    <name type="scientific">Bacillus thuringiensis</name>
    <dbReference type="NCBI Taxonomy" id="1428"/>
    <lineage>
        <taxon>Bacteria</taxon>
        <taxon>Bacillati</taxon>
        <taxon>Bacillota</taxon>
        <taxon>Bacilli</taxon>
        <taxon>Bacillales</taxon>
        <taxon>Bacillaceae</taxon>
        <taxon>Bacillus</taxon>
        <taxon>Bacillus cereus group</taxon>
    </lineage>
</organism>
<evidence type="ECO:0000256" key="1">
    <source>
        <dbReference type="SAM" id="MobiDB-lite"/>
    </source>
</evidence>
<dbReference type="InterPro" id="IPR005094">
    <property type="entry name" value="Endonuclease_MobA/VirD2"/>
</dbReference>
<proteinExistence type="predicted"/>
<evidence type="ECO:0000313" key="3">
    <source>
        <dbReference type="EMBL" id="RVU63123.1"/>
    </source>
</evidence>
<feature type="compositionally biased region" description="Basic and acidic residues" evidence="1">
    <location>
        <begin position="291"/>
        <end position="318"/>
    </location>
</feature>
<dbReference type="Pfam" id="PF03432">
    <property type="entry name" value="Relaxase"/>
    <property type="match status" value="1"/>
</dbReference>
<feature type="region of interest" description="Disordered" evidence="1">
    <location>
        <begin position="291"/>
        <end position="349"/>
    </location>
</feature>
<name>A0A437SH63_BACTU</name>